<dbReference type="Gene3D" id="2.115.10.20">
    <property type="entry name" value="Glycosyl hydrolase domain, family 43"/>
    <property type="match status" value="1"/>
</dbReference>
<reference evidence="7" key="1">
    <citation type="submission" date="2024-06" db="EMBL/GenBank/DDBJ databases">
        <title>Caulobacter inopinatus, sp. nov.</title>
        <authorList>
            <person name="Donachie S.P."/>
        </authorList>
    </citation>
    <scope>NUCLEOTIDE SEQUENCE</scope>
    <source>
        <strain evidence="7">73W</strain>
    </source>
</reference>
<evidence type="ECO:0000256" key="2">
    <source>
        <dbReference type="ARBA" id="ARBA00022801"/>
    </source>
</evidence>
<dbReference type="GO" id="GO:0005987">
    <property type="term" value="P:sucrose catabolic process"/>
    <property type="evidence" value="ECO:0007669"/>
    <property type="project" value="TreeGrafter"/>
</dbReference>
<dbReference type="InterPro" id="IPR023296">
    <property type="entry name" value="Glyco_hydro_beta-prop_sf"/>
</dbReference>
<feature type="domain" description="Glycosyl hydrolase family 32 N-terminal" evidence="5">
    <location>
        <begin position="1"/>
        <end position="303"/>
    </location>
</feature>
<feature type="domain" description="Glycosyl hydrolase family 32 C-terminal" evidence="6">
    <location>
        <begin position="330"/>
        <end position="455"/>
    </location>
</feature>
<dbReference type="InterPro" id="IPR013148">
    <property type="entry name" value="Glyco_hydro_32_N"/>
</dbReference>
<keyword evidence="2 4" id="KW-0378">Hydrolase</keyword>
<evidence type="ECO:0000259" key="6">
    <source>
        <dbReference type="Pfam" id="PF08244"/>
    </source>
</evidence>
<comment type="similarity">
    <text evidence="1 4">Belongs to the glycosyl hydrolase 32 family.</text>
</comment>
<dbReference type="InterPro" id="IPR013320">
    <property type="entry name" value="ConA-like_dom_sf"/>
</dbReference>
<evidence type="ECO:0000256" key="4">
    <source>
        <dbReference type="RuleBase" id="RU362110"/>
    </source>
</evidence>
<dbReference type="InterPro" id="IPR013189">
    <property type="entry name" value="Glyco_hydro_32_C"/>
</dbReference>
<dbReference type="SMART" id="SM00640">
    <property type="entry name" value="Glyco_32"/>
    <property type="match status" value="1"/>
</dbReference>
<proteinExistence type="inferred from homology"/>
<evidence type="ECO:0000313" key="7">
    <source>
        <dbReference type="EMBL" id="XDO98464.1"/>
    </source>
</evidence>
<dbReference type="EMBL" id="CP158375">
    <property type="protein sequence ID" value="XDO98464.1"/>
    <property type="molecule type" value="Genomic_DNA"/>
</dbReference>
<keyword evidence="3 4" id="KW-0326">Glycosidase</keyword>
<evidence type="ECO:0000259" key="5">
    <source>
        <dbReference type="Pfam" id="PF00251"/>
    </source>
</evidence>
<dbReference type="PANTHER" id="PTHR42800:SF1">
    <property type="entry name" value="EXOINULINASE INUD (AFU_ORTHOLOGUE AFUA_5G00480)"/>
    <property type="match status" value="1"/>
</dbReference>
<dbReference type="PANTHER" id="PTHR42800">
    <property type="entry name" value="EXOINULINASE INUD (AFU_ORTHOLOGUE AFUA_5G00480)"/>
    <property type="match status" value="1"/>
</dbReference>
<gene>
    <name evidence="7" type="ORF">ABOZ73_08635</name>
</gene>
<evidence type="ECO:0000256" key="1">
    <source>
        <dbReference type="ARBA" id="ARBA00009902"/>
    </source>
</evidence>
<dbReference type="InterPro" id="IPR001362">
    <property type="entry name" value="Glyco_hydro_32"/>
</dbReference>
<organism evidence="7">
    <name type="scientific">Caulobacter sp. 73W</name>
    <dbReference type="NCBI Taxonomy" id="3161137"/>
    <lineage>
        <taxon>Bacteria</taxon>
        <taxon>Pseudomonadati</taxon>
        <taxon>Pseudomonadota</taxon>
        <taxon>Alphaproteobacteria</taxon>
        <taxon>Caulobacterales</taxon>
        <taxon>Caulobacteraceae</taxon>
        <taxon>Caulobacter</taxon>
    </lineage>
</organism>
<dbReference type="SUPFAM" id="SSF75005">
    <property type="entry name" value="Arabinanase/levansucrase/invertase"/>
    <property type="match status" value="1"/>
</dbReference>
<dbReference type="RefSeq" id="WP_369062339.1">
    <property type="nucleotide sequence ID" value="NZ_CP158375.1"/>
</dbReference>
<dbReference type="AlphaFoldDB" id="A0AB39KYY3"/>
<dbReference type="Gene3D" id="2.60.120.560">
    <property type="entry name" value="Exo-inulinase, domain 1"/>
    <property type="match status" value="1"/>
</dbReference>
<dbReference type="CDD" id="cd18622">
    <property type="entry name" value="GH32_Inu-like"/>
    <property type="match status" value="1"/>
</dbReference>
<dbReference type="GO" id="GO:0005737">
    <property type="term" value="C:cytoplasm"/>
    <property type="evidence" value="ECO:0007669"/>
    <property type="project" value="TreeGrafter"/>
</dbReference>
<name>A0AB39KYY3_9CAUL</name>
<protein>
    <submittedName>
        <fullName evidence="7">Glycoside hydrolase family 32 protein</fullName>
    </submittedName>
</protein>
<dbReference type="GO" id="GO:0004575">
    <property type="term" value="F:sucrose alpha-glucosidase activity"/>
    <property type="evidence" value="ECO:0007669"/>
    <property type="project" value="TreeGrafter"/>
</dbReference>
<dbReference type="SUPFAM" id="SSF49899">
    <property type="entry name" value="Concanavalin A-like lectins/glucanases"/>
    <property type="match status" value="1"/>
</dbReference>
<dbReference type="Pfam" id="PF08244">
    <property type="entry name" value="Glyco_hydro_32C"/>
    <property type="match status" value="1"/>
</dbReference>
<accession>A0AB39KYY3</accession>
<evidence type="ECO:0000256" key="3">
    <source>
        <dbReference type="ARBA" id="ARBA00023295"/>
    </source>
</evidence>
<dbReference type="Pfam" id="PF00251">
    <property type="entry name" value="Glyco_hydro_32N"/>
    <property type="match status" value="1"/>
</dbReference>
<sequence>MNDPNGLVFYDGEYHLFYQYNPHGDRWGHMSWGHAVSADLISWRHLPIAIPETEVMAFSGSAVIDWKNTSGFGRDGAPAMVAIYTGHDPKTGNQSQFVAYSNDRGRTFTRHGKVIDIGSTDFRDPKVFWHEGTMRWVMAVTKAVEKKVAFYSSPDLKTWKHESDFGPTPSAKSHNWECPDLFELPVENGKPGERRWVLAVSQGSGAQDGGSGGQYFVGAFDGRKFTLEPGWNDAPHWQDLGADFYASQSWSDVPDGRRIWIAWATDLRYSRAMPTYPARGLMTLPRTVTLRREGADWRLAQAPVGELERRRGKPTRLRNVALSDRPREIRLGDSVDMILTFDPGKSSEVAVSLTDEQGYALVVGYTPQTREVWVDRTRAGPHFHDSFADRNLATVPSSDDPITLRLVVDRSIVEVFAADGTRTLTSRFFRGEGKLRWTLSARGEGAIVQSLDAWPVEPTAPF</sequence>